<feature type="domain" description="Guanylate kinase/L-type calcium channel beta subunit" evidence="7">
    <location>
        <begin position="1"/>
        <end position="178"/>
    </location>
</feature>
<name>A0A1I4X9P2_9GAMM</name>
<keyword evidence="5 6" id="KW-0067">ATP-binding</keyword>
<dbReference type="FunFam" id="3.40.50.300:FF:000979">
    <property type="entry name" value="Ribose 1,5-bisphosphate phosphokinase PhnN"/>
    <property type="match status" value="1"/>
</dbReference>
<evidence type="ECO:0000256" key="2">
    <source>
        <dbReference type="ARBA" id="ARBA00005069"/>
    </source>
</evidence>
<keyword evidence="8" id="KW-0418">Kinase</keyword>
<protein>
    <recommendedName>
        <fullName evidence="6">Ribose 1,5-bisphosphate phosphokinase PhnN</fullName>
        <ecNumber evidence="6">2.7.4.23</ecNumber>
    </recommendedName>
    <alternativeName>
        <fullName evidence="6">Ribose 1,5-bisphosphokinase</fullName>
    </alternativeName>
</protein>
<keyword evidence="9" id="KW-1185">Reference proteome</keyword>
<organism evidence="8 9">
    <name type="scientific">Candidatus Pantoea varia</name>
    <dbReference type="NCBI Taxonomy" id="1881036"/>
    <lineage>
        <taxon>Bacteria</taxon>
        <taxon>Pseudomonadati</taxon>
        <taxon>Pseudomonadota</taxon>
        <taxon>Gammaproteobacteria</taxon>
        <taxon>Enterobacterales</taxon>
        <taxon>Erwiniaceae</taxon>
        <taxon>Pantoea</taxon>
    </lineage>
</organism>
<reference evidence="9" key="1">
    <citation type="submission" date="2016-10" db="EMBL/GenBank/DDBJ databases">
        <authorList>
            <person name="Varghese N."/>
            <person name="Submissions S."/>
        </authorList>
    </citation>
    <scope>NUCLEOTIDE SEQUENCE [LARGE SCALE GENOMIC DNA]</scope>
    <source>
        <strain evidence="9">OV426</strain>
    </source>
</reference>
<dbReference type="HAMAP" id="MF_00836">
    <property type="entry name" value="PhnN"/>
    <property type="match status" value="1"/>
</dbReference>
<keyword evidence="4 6" id="KW-0547">Nucleotide-binding</keyword>
<comment type="pathway">
    <text evidence="2 6">Metabolic intermediate biosynthesis; 5-phospho-alpha-D-ribose 1-diphosphate biosynthesis; 5-phospho-alpha-D-ribose 1-diphosphate from D-ribose 5-phosphate (route II): step 3/3.</text>
</comment>
<dbReference type="InterPro" id="IPR027417">
    <property type="entry name" value="P-loop_NTPase"/>
</dbReference>
<evidence type="ECO:0000313" key="9">
    <source>
        <dbReference type="Proteomes" id="UP000198968"/>
    </source>
</evidence>
<accession>A0A1I4X9P2</accession>
<dbReference type="Pfam" id="PF13238">
    <property type="entry name" value="AAA_18"/>
    <property type="match status" value="1"/>
</dbReference>
<dbReference type="GO" id="GO:0019634">
    <property type="term" value="P:organic phosphonate metabolic process"/>
    <property type="evidence" value="ECO:0007669"/>
    <property type="project" value="UniProtKB-UniRule"/>
</dbReference>
<dbReference type="AlphaFoldDB" id="A0A1I4X9P2"/>
<dbReference type="NCBIfam" id="NF007485">
    <property type="entry name" value="PRK10078.1"/>
    <property type="match status" value="1"/>
</dbReference>
<dbReference type="GO" id="GO:0006015">
    <property type="term" value="P:5-phosphoribose 1-diphosphate biosynthetic process"/>
    <property type="evidence" value="ECO:0007669"/>
    <property type="project" value="UniProtKB-UniRule"/>
</dbReference>
<comment type="similarity">
    <text evidence="6">Belongs to the ribose 1,5-bisphosphokinase family.</text>
</comment>
<evidence type="ECO:0000259" key="7">
    <source>
        <dbReference type="SMART" id="SM00072"/>
    </source>
</evidence>
<proteinExistence type="inferred from homology"/>
<sequence length="178" mass="19388">MARLIWLTGPSGSGKDSLLDALRASPPPRLLIAHRYITRAADAGGENHVALTEAEFARRAALGLFAVSWEAHGFRYGIGCETEQWLLRGQNVVVNGSRLHLAQAQARFGSQLLPVCLQVSPAVLAARLRQRGREDEVEIARRLARAAQPQPDGCLILNNDGALADTVCQLRQILEAHQ</sequence>
<keyword evidence="3 6" id="KW-0808">Transferase</keyword>
<dbReference type="GO" id="GO:0005829">
    <property type="term" value="C:cytosol"/>
    <property type="evidence" value="ECO:0007669"/>
    <property type="project" value="TreeGrafter"/>
</dbReference>
<dbReference type="PANTHER" id="PTHR23117">
    <property type="entry name" value="GUANYLATE KINASE-RELATED"/>
    <property type="match status" value="1"/>
</dbReference>
<dbReference type="RefSeq" id="WP_090959868.1">
    <property type="nucleotide sequence ID" value="NZ_FOVG01000001.1"/>
</dbReference>
<dbReference type="UniPathway" id="UPA00087">
    <property type="reaction ID" value="UER00175"/>
</dbReference>
<comment type="catalytic activity">
    <reaction evidence="1 6">
        <text>alpha-D-ribose 1,5-bisphosphate + ATP = 5-phospho-alpha-D-ribose 1-diphosphate + ADP</text>
        <dbReference type="Rhea" id="RHEA:20109"/>
        <dbReference type="ChEBI" id="CHEBI:30616"/>
        <dbReference type="ChEBI" id="CHEBI:58017"/>
        <dbReference type="ChEBI" id="CHEBI:68688"/>
        <dbReference type="ChEBI" id="CHEBI:456216"/>
        <dbReference type="EC" id="2.7.4.23"/>
    </reaction>
</comment>
<evidence type="ECO:0000256" key="5">
    <source>
        <dbReference type="ARBA" id="ARBA00022840"/>
    </source>
</evidence>
<dbReference type="SMART" id="SM00072">
    <property type="entry name" value="GuKc"/>
    <property type="match status" value="1"/>
</dbReference>
<feature type="binding site" evidence="6">
    <location>
        <begin position="9"/>
        <end position="16"/>
    </location>
    <ligand>
        <name>ATP</name>
        <dbReference type="ChEBI" id="CHEBI:30616"/>
    </ligand>
</feature>
<dbReference type="GO" id="GO:0005524">
    <property type="term" value="F:ATP binding"/>
    <property type="evidence" value="ECO:0007669"/>
    <property type="project" value="UniProtKB-KW"/>
</dbReference>
<dbReference type="OrthoDB" id="341217at2"/>
<comment type="function">
    <text evidence="6">Catalyzes the phosphorylation of ribose 1,5-bisphosphate to 5-phospho-D-ribosyl alpha-1-diphosphate (PRPP).</text>
</comment>
<evidence type="ECO:0000256" key="4">
    <source>
        <dbReference type="ARBA" id="ARBA00022741"/>
    </source>
</evidence>
<dbReference type="InterPro" id="IPR012699">
    <property type="entry name" value="PhnN"/>
</dbReference>
<evidence type="ECO:0000256" key="3">
    <source>
        <dbReference type="ARBA" id="ARBA00022679"/>
    </source>
</evidence>
<dbReference type="EC" id="2.7.4.23" evidence="6"/>
<dbReference type="SUPFAM" id="SSF52540">
    <property type="entry name" value="P-loop containing nucleoside triphosphate hydrolases"/>
    <property type="match status" value="1"/>
</dbReference>
<dbReference type="GO" id="GO:0033863">
    <property type="term" value="F:ribose 1,5-bisphosphate phosphokinase activity"/>
    <property type="evidence" value="ECO:0007669"/>
    <property type="project" value="UniProtKB-UniRule"/>
</dbReference>
<dbReference type="NCBIfam" id="TIGR02322">
    <property type="entry name" value="phosphon_PhnN"/>
    <property type="match status" value="1"/>
</dbReference>
<dbReference type="Gene3D" id="3.40.50.300">
    <property type="entry name" value="P-loop containing nucleotide triphosphate hydrolases"/>
    <property type="match status" value="1"/>
</dbReference>
<dbReference type="Proteomes" id="UP000198968">
    <property type="component" value="Unassembled WGS sequence"/>
</dbReference>
<evidence type="ECO:0000256" key="1">
    <source>
        <dbReference type="ARBA" id="ARBA00000373"/>
    </source>
</evidence>
<dbReference type="PANTHER" id="PTHR23117:SF8">
    <property type="entry name" value="RIBOSE 1,5-BISPHOSPHATE PHOSPHOKINASE PHNN"/>
    <property type="match status" value="1"/>
</dbReference>
<gene>
    <name evidence="6" type="primary">phnN</name>
    <name evidence="8" type="ORF">SAMN05428971_0609</name>
</gene>
<evidence type="ECO:0000313" key="8">
    <source>
        <dbReference type="EMBL" id="SFN22647.1"/>
    </source>
</evidence>
<evidence type="ECO:0000256" key="6">
    <source>
        <dbReference type="HAMAP-Rule" id="MF_00836"/>
    </source>
</evidence>
<dbReference type="EMBL" id="FOVG01000001">
    <property type="protein sequence ID" value="SFN22647.1"/>
    <property type="molecule type" value="Genomic_DNA"/>
</dbReference>
<dbReference type="InterPro" id="IPR008145">
    <property type="entry name" value="GK/Ca_channel_bsu"/>
</dbReference>